<feature type="region of interest" description="Disordered" evidence="8">
    <location>
        <begin position="756"/>
        <end position="776"/>
    </location>
</feature>
<dbReference type="STRING" id="1754190.A0A1Y2BW50"/>
<dbReference type="Gene3D" id="3.10.20.90">
    <property type="entry name" value="Phosphatidylinositol 3-kinase Catalytic Subunit, Chain A, domain 1"/>
    <property type="match status" value="2"/>
</dbReference>
<evidence type="ECO:0000256" key="8">
    <source>
        <dbReference type="SAM" id="MobiDB-lite"/>
    </source>
</evidence>
<dbReference type="InterPro" id="IPR019748">
    <property type="entry name" value="FERM_central"/>
</dbReference>
<dbReference type="PROSITE" id="PS51016">
    <property type="entry name" value="MYTH4"/>
    <property type="match status" value="2"/>
</dbReference>
<dbReference type="Gene3D" id="2.30.29.30">
    <property type="entry name" value="Pleckstrin-homology domain (PH domain)/Phosphotyrosine-binding domain (PTB)"/>
    <property type="match status" value="2"/>
</dbReference>
<dbReference type="GO" id="GO:0003779">
    <property type="term" value="F:actin binding"/>
    <property type="evidence" value="ECO:0007669"/>
    <property type="project" value="UniProtKB-KW"/>
</dbReference>
<dbReference type="Gene3D" id="6.20.240.20">
    <property type="match status" value="1"/>
</dbReference>
<feature type="region of interest" description="Actin-binding" evidence="7">
    <location>
        <begin position="557"/>
        <end position="579"/>
    </location>
</feature>
<dbReference type="Proteomes" id="UP000193920">
    <property type="component" value="Unassembled WGS sequence"/>
</dbReference>
<evidence type="ECO:0000256" key="7">
    <source>
        <dbReference type="PROSITE-ProRule" id="PRU00782"/>
    </source>
</evidence>
<evidence type="ECO:0008006" key="15">
    <source>
        <dbReference type="Google" id="ProtNLM"/>
    </source>
</evidence>
<keyword evidence="14" id="KW-1185">Reference proteome</keyword>
<feature type="domain" description="FERM" evidence="9">
    <location>
        <begin position="1144"/>
        <end position="1475"/>
    </location>
</feature>
<dbReference type="Gene3D" id="1.20.120.720">
    <property type="entry name" value="Myosin VI head, motor domain, U50 subdomain"/>
    <property type="match status" value="1"/>
</dbReference>
<dbReference type="Gene3D" id="1.20.58.530">
    <property type="match status" value="1"/>
</dbReference>
<dbReference type="GO" id="GO:0005096">
    <property type="term" value="F:GTPase activator activity"/>
    <property type="evidence" value="ECO:0007669"/>
    <property type="project" value="UniProtKB-KW"/>
</dbReference>
<dbReference type="PRINTS" id="PR00193">
    <property type="entry name" value="MYOSINHEAVY"/>
</dbReference>
<dbReference type="InterPro" id="IPR038185">
    <property type="entry name" value="MyTH4_dom_sf"/>
</dbReference>
<dbReference type="SMART" id="SM00242">
    <property type="entry name" value="MYSc"/>
    <property type="match status" value="1"/>
</dbReference>
<dbReference type="PANTHER" id="PTHR46049">
    <property type="entry name" value="AGAP003327-PA"/>
    <property type="match status" value="1"/>
</dbReference>
<dbReference type="InterPro" id="IPR027417">
    <property type="entry name" value="P-loop_NTPase"/>
</dbReference>
<dbReference type="PROSITE" id="PS50200">
    <property type="entry name" value="RA"/>
    <property type="match status" value="1"/>
</dbReference>
<dbReference type="Gene3D" id="3.40.850.10">
    <property type="entry name" value="Kinesin motor domain"/>
    <property type="match status" value="1"/>
</dbReference>
<dbReference type="Gene3D" id="1.25.40.530">
    <property type="entry name" value="MyTH4 domain"/>
    <property type="match status" value="2"/>
</dbReference>
<dbReference type="SUPFAM" id="SSF50729">
    <property type="entry name" value="PH domain-like"/>
    <property type="match status" value="1"/>
</dbReference>
<dbReference type="InterPro" id="IPR000857">
    <property type="entry name" value="MyTH4_dom"/>
</dbReference>
<dbReference type="InterPro" id="IPR057096">
    <property type="entry name" value="KRIT1_FRMD8_FERM_C"/>
</dbReference>
<feature type="binding site" evidence="7">
    <location>
        <begin position="101"/>
        <end position="108"/>
    </location>
    <ligand>
        <name>ATP</name>
        <dbReference type="ChEBI" id="CHEBI:30616"/>
    </ligand>
</feature>
<evidence type="ECO:0000313" key="14">
    <source>
        <dbReference type="Proteomes" id="UP000193920"/>
    </source>
</evidence>
<dbReference type="GO" id="GO:0003774">
    <property type="term" value="F:cytoskeletal motor activity"/>
    <property type="evidence" value="ECO:0007669"/>
    <property type="project" value="UniProtKB-UniRule"/>
</dbReference>
<feature type="domain" description="FERM" evidence="9">
    <location>
        <begin position="1720"/>
        <end position="2015"/>
    </location>
</feature>
<evidence type="ECO:0000256" key="6">
    <source>
        <dbReference type="ARBA" id="ARBA00023203"/>
    </source>
</evidence>
<evidence type="ECO:0000256" key="4">
    <source>
        <dbReference type="ARBA" id="ARBA00023123"/>
    </source>
</evidence>
<dbReference type="Gene3D" id="1.20.5.190">
    <property type="match status" value="1"/>
</dbReference>
<keyword evidence="5 7" id="KW-0505">Motor protein</keyword>
<dbReference type="SUPFAM" id="SSF47031">
    <property type="entry name" value="Second domain of FERM"/>
    <property type="match status" value="2"/>
</dbReference>
<dbReference type="SUPFAM" id="SSF52540">
    <property type="entry name" value="P-loop containing nucleoside triphosphate hydrolases"/>
    <property type="match status" value="1"/>
</dbReference>
<evidence type="ECO:0000259" key="10">
    <source>
        <dbReference type="PROSITE" id="PS50200"/>
    </source>
</evidence>
<dbReference type="InterPro" id="IPR001609">
    <property type="entry name" value="Myosin_head_motor_dom-like"/>
</dbReference>
<keyword evidence="6 7" id="KW-0009">Actin-binding</keyword>
<dbReference type="InterPro" id="IPR019749">
    <property type="entry name" value="Band_41_domain"/>
</dbReference>
<dbReference type="SUPFAM" id="SSF54236">
    <property type="entry name" value="Ubiquitin-like"/>
    <property type="match status" value="2"/>
</dbReference>
<feature type="domain" description="Ras-associating" evidence="10">
    <location>
        <begin position="1722"/>
        <end position="1811"/>
    </location>
</feature>
<dbReference type="PROSITE" id="PS50096">
    <property type="entry name" value="IQ"/>
    <property type="match status" value="2"/>
</dbReference>
<dbReference type="Pfam" id="PF21989">
    <property type="entry name" value="RA_2"/>
    <property type="match status" value="2"/>
</dbReference>
<dbReference type="GO" id="GO:0007165">
    <property type="term" value="P:signal transduction"/>
    <property type="evidence" value="ECO:0007669"/>
    <property type="project" value="InterPro"/>
</dbReference>
<dbReference type="InterPro" id="IPR036961">
    <property type="entry name" value="Kinesin_motor_dom_sf"/>
</dbReference>
<dbReference type="PANTHER" id="PTHR46049:SF5">
    <property type="entry name" value="PLECKSTRIN HOMOLOGY DOMAIN-CONTAINING FAMILY H MEMBER 3"/>
    <property type="match status" value="1"/>
</dbReference>
<evidence type="ECO:0000259" key="9">
    <source>
        <dbReference type="PROSITE" id="PS50057"/>
    </source>
</evidence>
<dbReference type="SMART" id="SM00015">
    <property type="entry name" value="IQ"/>
    <property type="match status" value="3"/>
</dbReference>
<dbReference type="EMBL" id="MCOG01000134">
    <property type="protein sequence ID" value="ORY38976.1"/>
    <property type="molecule type" value="Genomic_DNA"/>
</dbReference>
<protein>
    <recommendedName>
        <fullName evidence="15">Myosin-2</fullName>
    </recommendedName>
</protein>
<dbReference type="Pfam" id="PF00063">
    <property type="entry name" value="Myosin_head"/>
    <property type="match status" value="1"/>
</dbReference>
<dbReference type="Gene3D" id="1.10.10.820">
    <property type="match status" value="1"/>
</dbReference>
<dbReference type="InterPro" id="IPR000048">
    <property type="entry name" value="IQ_motif_EF-hand-BS"/>
</dbReference>
<dbReference type="InterPro" id="IPR000159">
    <property type="entry name" value="RA_dom"/>
</dbReference>
<feature type="domain" description="Myosin motor" evidence="12">
    <location>
        <begin position="8"/>
        <end position="676"/>
    </location>
</feature>
<accession>A0A1Y2BW50</accession>
<evidence type="ECO:0000259" key="11">
    <source>
        <dbReference type="PROSITE" id="PS51016"/>
    </source>
</evidence>
<keyword evidence="2 7" id="KW-0547">Nucleotide-binding</keyword>
<dbReference type="InterPro" id="IPR035963">
    <property type="entry name" value="FERM_2"/>
</dbReference>
<dbReference type="InterPro" id="IPR051724">
    <property type="entry name" value="Actin_motor_Myosin"/>
</dbReference>
<dbReference type="PROSITE" id="PS51456">
    <property type="entry name" value="MYOSIN_MOTOR"/>
    <property type="match status" value="1"/>
</dbReference>
<dbReference type="GO" id="GO:0005524">
    <property type="term" value="F:ATP binding"/>
    <property type="evidence" value="ECO:0007669"/>
    <property type="project" value="UniProtKB-UniRule"/>
</dbReference>
<feature type="domain" description="MyTH4" evidence="11">
    <location>
        <begin position="1553"/>
        <end position="1715"/>
    </location>
</feature>
<comment type="similarity">
    <text evidence="7">Belongs to the TRAFAC class myosin-kinesin ATPase superfamily. Myosin family.</text>
</comment>
<feature type="domain" description="MyTH4" evidence="11">
    <location>
        <begin position="973"/>
        <end position="1139"/>
    </location>
</feature>
<keyword evidence="3 7" id="KW-0067">ATP-binding</keyword>
<evidence type="ECO:0000313" key="13">
    <source>
        <dbReference type="EMBL" id="ORY38976.1"/>
    </source>
</evidence>
<gene>
    <name evidence="13" type="ORF">LY90DRAFT_386066</name>
</gene>
<dbReference type="InterPro" id="IPR000299">
    <property type="entry name" value="FERM_domain"/>
</dbReference>
<dbReference type="FunFam" id="1.10.10.820:FF:000001">
    <property type="entry name" value="Myosin heavy chain"/>
    <property type="match status" value="1"/>
</dbReference>
<evidence type="ECO:0000256" key="2">
    <source>
        <dbReference type="ARBA" id="ARBA00022741"/>
    </source>
</evidence>
<dbReference type="Gene3D" id="1.20.80.10">
    <property type="match status" value="2"/>
</dbReference>
<evidence type="ECO:0000256" key="5">
    <source>
        <dbReference type="ARBA" id="ARBA00023175"/>
    </source>
</evidence>
<evidence type="ECO:0000256" key="3">
    <source>
        <dbReference type="ARBA" id="ARBA00022840"/>
    </source>
</evidence>
<dbReference type="SMART" id="SM00295">
    <property type="entry name" value="B41"/>
    <property type="match status" value="2"/>
</dbReference>
<sequence length="2018" mass="233117">MATNDSFVEVEDMTTLPELSENAILQNLEHRYKNQKIYTYTGSILVAMNPFKLINIYSGEKVKEYHNARIHELPPHIFALAECAYSNVCNESQDQAVIISGESGAGKSESTKYILQYLTAVTTTQDASNQSWIEQQILESNTVLESFGNAKTVRNNNSSRFGKFIQVLFKDTHQIIGANIINYLLEKSRIVQQAPSERNYHVFYELLDGATPEEREKYLLDDPENFHYLNQSGCVSLDGVSDKENFRNLKLAFSVLKMNDNQIEGTFKIISGILHLGNIKFTENTSNEGANIDGEDEVDNVIKLLSCDKEKLQSALLNKKLVIGREVTISPLKFAQVFDNRDSIAKILYDFLFDKLLEIINKSLTASQKASNFVGVLDIFGFEVFENNSFEQLCINYTNEKLQQFFNHFIFKLEQQEYDKENIKWDKITFVDNQNTLELIEGKLGVFGLLDDETRFPKGSDTGFLDKINDKLGKHESYFRPPKKRDVFGIKHYAGEVVYNVKGFLDKNKDSVQDDIYELFSNSSNDFIKEIFKKKWEVKQSLGKKMPTAGAQFKSQLTSLVKTLGQTTPHYVRCIKPNHEKVAFGYNLDLVTAQLRYSGMLDTIRIRKAGYPMRITFDEFVKKYRCIAGLECTNDNKENSILIIKKAGISDAEWQTGSTKIFLKQDAYSKVQDLYNQIIAEKIVYIQKVVKGYLVRKKYIKMKKSAEILNRNIKMYIYKEKYKKQKEAIIKIQSVARGWFVRSYFKQLKMKQEEAERKQKQSEIHEKDKAKEEKEEELKNLQMKFQKHESKKIDVKPAALKKAPIIKDEITPVSPKKPGGVDDLFSFLDAFEGDIKDINAASKADAVINNMFDDLDNLFNEVFEEDKKEKAKKEKTTVAEEKQAVVMPEELMNLAQPEPEPEKIEAEEVEFSYQVPKIPLWAMQQEEKVEIDYYSEEYSMQAYAEKNFEIQSKNVGTFRGKSIKMEWNEMLSYTKYPISISITQFSKGYERYAVLSLELFKLLQKILENNQKKLDEVLSAIVTIIRTGIENPDIRDEILVQICKQVTAPEKPPKNWNDILFNGWVFLALVANSFTPSKSFSKYFNGFIKRAIKDNENATDETKKAIHYYATLIESNYKSLNMNGCKKYPPSIFEIFMIRNKQKIMFEVNLLNKTKNSVELTSTTVSSDVIKEILKMNDIKDINGWSLYYSSHQDSVLKFIKGTEYISDIIAEWESLNKNENSNIYNELKMNPSFTTNISALNQLYCCKVFLKKRLFRNPQENINNLVEHELIICQALENIKHDWYNIPLSSNYQIIALKAQQLYGDYSPENMKKIIIEDYLSSFTISKLSSSEWEQGIAENYQKLNGKSNMEANVLLFETIKHLENYGSTVFNVKYKGFWSYSENIQISVSNCKVDFIIPKTKNAFMSFKYSDIQSWEVPEKNVITIKTYSKDKSDEEISDDDKDKLDIYSFLSPNSEEIAILLKDYSLKQTDRKNKDKGDLNIDIGVLKKDVDKAKAAILEKNLLRLPGPDSLARSKTTTLMRGTIAMTMNMKPKPNPNISTKEYNDCDWNYSKYRISNSITNISSPEDDQKAVSIHSSLLIYAGIVSAVNPNDKPNNIVQNVVKAAMESPILCDEIYMQLIKLTSNCPERDSKAVLNFWEFLYIIIGIVLPQNPEILNYLKAHLRLYRVIDNKSKHKRTMENERAKKCYKELLKPRKIPRRYPPSNNEINAIRRLTFPRIRVYFMDGTFKAVMVEPSMTVQDICKNLKQRPELKNINGFTLFETYGHNERKMDNDEKIGDLLYKWENEFGDTNAVANNELRIVFKKHIFINAMKPSDNYYEETLIKYQILEEIIKEKYPLTNTEAAFLMALETQFEYGDYKENGNVNFKEIMQKIVPSSLWSTEICEFAKLEYKKLSGLVGEDLDAVFMFFLRSWELFGSSIFNITQNFTDELPNKCWLAVNDKGIHLLSYNSRVPIVSHDFKSITSCSPSQNSIMIVIDSVEKSKKYVLNTIEANTIANVIQEFIECNKNDNSQS</sequence>
<reference evidence="13 14" key="1">
    <citation type="submission" date="2016-08" db="EMBL/GenBank/DDBJ databases">
        <title>A Parts List for Fungal Cellulosomes Revealed by Comparative Genomics.</title>
        <authorList>
            <consortium name="DOE Joint Genome Institute"/>
            <person name="Haitjema C.H."/>
            <person name="Gilmore S.P."/>
            <person name="Henske J.K."/>
            <person name="Solomon K.V."/>
            <person name="De Groot R."/>
            <person name="Kuo A."/>
            <person name="Mondo S.J."/>
            <person name="Salamov A.A."/>
            <person name="Labutti K."/>
            <person name="Zhao Z."/>
            <person name="Chiniquy J."/>
            <person name="Barry K."/>
            <person name="Brewer H.M."/>
            <person name="Purvine S.O."/>
            <person name="Wright A.T."/>
            <person name="Boxma B."/>
            <person name="Van Alen T."/>
            <person name="Hackstein J.H."/>
            <person name="Baker S.E."/>
            <person name="Grigoriev I.V."/>
            <person name="O'Malley M.A."/>
        </authorList>
    </citation>
    <scope>NUCLEOTIDE SEQUENCE [LARGE SCALE GENOMIC DNA]</scope>
    <source>
        <strain evidence="13 14">G1</strain>
    </source>
</reference>
<dbReference type="GO" id="GO:0016459">
    <property type="term" value="C:myosin complex"/>
    <property type="evidence" value="ECO:0007669"/>
    <property type="project" value="UniProtKB-KW"/>
</dbReference>
<keyword evidence="1" id="KW-0343">GTPase activation</keyword>
<dbReference type="OrthoDB" id="6108017at2759"/>
<dbReference type="Pfam" id="PF00784">
    <property type="entry name" value="MyTH4"/>
    <property type="match status" value="2"/>
</dbReference>
<name>A0A1Y2BW50_9FUNG</name>
<dbReference type="InterPro" id="IPR014352">
    <property type="entry name" value="FERM/acyl-CoA-bd_prot_sf"/>
</dbReference>
<organism evidence="13 14">
    <name type="scientific">Neocallimastix californiae</name>
    <dbReference type="NCBI Taxonomy" id="1754190"/>
    <lineage>
        <taxon>Eukaryota</taxon>
        <taxon>Fungi</taxon>
        <taxon>Fungi incertae sedis</taxon>
        <taxon>Chytridiomycota</taxon>
        <taxon>Chytridiomycota incertae sedis</taxon>
        <taxon>Neocallimastigomycetes</taxon>
        <taxon>Neocallimastigales</taxon>
        <taxon>Neocallimastigaceae</taxon>
        <taxon>Neocallimastix</taxon>
    </lineage>
</organism>
<dbReference type="PROSITE" id="PS50057">
    <property type="entry name" value="FERM_3"/>
    <property type="match status" value="2"/>
</dbReference>
<evidence type="ECO:0000259" key="12">
    <source>
        <dbReference type="PROSITE" id="PS51456"/>
    </source>
</evidence>
<proteinExistence type="inferred from homology"/>
<comment type="caution">
    <text evidence="13">The sequence shown here is derived from an EMBL/GenBank/DDBJ whole genome shotgun (WGS) entry which is preliminary data.</text>
</comment>
<dbReference type="SMART" id="SM00139">
    <property type="entry name" value="MyTH4"/>
    <property type="match status" value="2"/>
</dbReference>
<dbReference type="InterPro" id="IPR011993">
    <property type="entry name" value="PH-like_dom_sf"/>
</dbReference>
<dbReference type="Pfam" id="PF24522">
    <property type="entry name" value="KRIT1_FRMD8_FERM_C"/>
    <property type="match status" value="1"/>
</dbReference>
<dbReference type="InterPro" id="IPR029071">
    <property type="entry name" value="Ubiquitin-like_domsf"/>
</dbReference>
<dbReference type="Pfam" id="PF00612">
    <property type="entry name" value="IQ"/>
    <property type="match status" value="2"/>
</dbReference>
<dbReference type="Pfam" id="PF00373">
    <property type="entry name" value="FERM_M"/>
    <property type="match status" value="2"/>
</dbReference>
<evidence type="ECO:0000256" key="1">
    <source>
        <dbReference type="ARBA" id="ARBA00022468"/>
    </source>
</evidence>
<keyword evidence="4 7" id="KW-0518">Myosin</keyword>